<sequence>MLQPQLAAAAAGGLLLAAVTAIADDRGAQGPATAPAPLVVAEVAQQAAPARNPARRSFRVGDIAPKDRLHRITTPGLYGLSDPPNGDAYAILDGELIRIHNGSGQILSVLWQVKRILD</sequence>
<dbReference type="OrthoDB" id="7666115at2"/>
<protein>
    <recommendedName>
        <fullName evidence="4">Nickel/cobalt transporter regulator</fullName>
    </recommendedName>
</protein>
<name>A0A1G5D7F7_9RHOB</name>
<dbReference type="RefSeq" id="WP_139165877.1">
    <property type="nucleotide sequence ID" value="NZ_FMVT01000002.1"/>
</dbReference>
<organism evidence="2 3">
    <name type="scientific">Paracoccus tibetensis</name>
    <dbReference type="NCBI Taxonomy" id="336292"/>
    <lineage>
        <taxon>Bacteria</taxon>
        <taxon>Pseudomonadati</taxon>
        <taxon>Pseudomonadota</taxon>
        <taxon>Alphaproteobacteria</taxon>
        <taxon>Rhodobacterales</taxon>
        <taxon>Paracoccaceae</taxon>
        <taxon>Paracoccus</taxon>
    </lineage>
</organism>
<accession>A0A1G5D7F7</accession>
<reference evidence="2 3" key="1">
    <citation type="submission" date="2016-10" db="EMBL/GenBank/DDBJ databases">
        <authorList>
            <person name="de Groot N.N."/>
        </authorList>
    </citation>
    <scope>NUCLEOTIDE SEQUENCE [LARGE SCALE GENOMIC DNA]</scope>
    <source>
        <strain evidence="2 3">CGMCC 1.8925</strain>
    </source>
</reference>
<proteinExistence type="predicted"/>
<dbReference type="AlphaFoldDB" id="A0A1G5D7F7"/>
<dbReference type="Proteomes" id="UP000199502">
    <property type="component" value="Unassembled WGS sequence"/>
</dbReference>
<dbReference type="STRING" id="336292.SAMN05660710_00692"/>
<feature type="chain" id="PRO_5011752119" description="Nickel/cobalt transporter regulator" evidence="1">
    <location>
        <begin position="24"/>
        <end position="118"/>
    </location>
</feature>
<dbReference type="EMBL" id="FMVT01000002">
    <property type="protein sequence ID" value="SCY10461.1"/>
    <property type="molecule type" value="Genomic_DNA"/>
</dbReference>
<keyword evidence="1" id="KW-0732">Signal</keyword>
<feature type="signal peptide" evidence="1">
    <location>
        <begin position="1"/>
        <end position="23"/>
    </location>
</feature>
<keyword evidence="3" id="KW-1185">Reference proteome</keyword>
<evidence type="ECO:0000313" key="2">
    <source>
        <dbReference type="EMBL" id="SCY10461.1"/>
    </source>
</evidence>
<evidence type="ECO:0008006" key="4">
    <source>
        <dbReference type="Google" id="ProtNLM"/>
    </source>
</evidence>
<evidence type="ECO:0000256" key="1">
    <source>
        <dbReference type="SAM" id="SignalP"/>
    </source>
</evidence>
<evidence type="ECO:0000313" key="3">
    <source>
        <dbReference type="Proteomes" id="UP000199502"/>
    </source>
</evidence>
<gene>
    <name evidence="2" type="ORF">SAMN05660710_00692</name>
</gene>